<comment type="cofactor">
    <cofactor evidence="1">
        <name>heme</name>
        <dbReference type="ChEBI" id="CHEBI:30413"/>
    </cofactor>
</comment>
<evidence type="ECO:0000256" key="5">
    <source>
        <dbReference type="ARBA" id="ARBA00029568"/>
    </source>
</evidence>
<dbReference type="InterPro" id="IPR016174">
    <property type="entry name" value="Di-haem_cyt_TM"/>
</dbReference>
<reference evidence="10" key="1">
    <citation type="journal article" date="2019" name="Int. J. Syst. Evol. Microbiol.">
        <title>The Global Catalogue of Microorganisms (GCM) 10K type strain sequencing project: providing services to taxonomists for standard genome sequencing and annotation.</title>
        <authorList>
            <consortium name="The Broad Institute Genomics Platform"/>
            <consortium name="The Broad Institute Genome Sequencing Center for Infectious Disease"/>
            <person name="Wu L."/>
            <person name="Ma J."/>
        </authorList>
    </citation>
    <scope>NUCLEOTIDE SEQUENCE [LARGE SCALE GENOMIC DNA]</scope>
    <source>
        <strain evidence="10">JCM 13004</strain>
    </source>
</reference>
<evidence type="ECO:0000313" key="10">
    <source>
        <dbReference type="Proteomes" id="UP001500037"/>
    </source>
</evidence>
<dbReference type="Pfam" id="PF13631">
    <property type="entry name" value="Cytochrom_B_N_2"/>
    <property type="match status" value="1"/>
</dbReference>
<comment type="catalytic activity">
    <reaction evidence="4">
        <text>a quinol + 2 Fe(III)-[cytochrome c](out) = a quinone + 2 Fe(II)-[cytochrome c](out) + 2 H(+)(out)</text>
        <dbReference type="Rhea" id="RHEA:11484"/>
        <dbReference type="Rhea" id="RHEA-COMP:10350"/>
        <dbReference type="Rhea" id="RHEA-COMP:14399"/>
        <dbReference type="ChEBI" id="CHEBI:15378"/>
        <dbReference type="ChEBI" id="CHEBI:24646"/>
        <dbReference type="ChEBI" id="CHEBI:29033"/>
        <dbReference type="ChEBI" id="CHEBI:29034"/>
        <dbReference type="ChEBI" id="CHEBI:132124"/>
        <dbReference type="EC" id="7.1.1.8"/>
    </reaction>
</comment>
<dbReference type="Gene3D" id="1.20.810.10">
    <property type="entry name" value="Cytochrome Bc1 Complex, Chain C"/>
    <property type="match status" value="1"/>
</dbReference>
<evidence type="ECO:0000256" key="4">
    <source>
        <dbReference type="ARBA" id="ARBA00029351"/>
    </source>
</evidence>
<dbReference type="EMBL" id="BAAALF010000008">
    <property type="protein sequence ID" value="GAA1220666.1"/>
    <property type="molecule type" value="Genomic_DNA"/>
</dbReference>
<dbReference type="PANTHER" id="PTHR19271">
    <property type="entry name" value="CYTOCHROME B"/>
    <property type="match status" value="1"/>
</dbReference>
<evidence type="ECO:0000259" key="8">
    <source>
        <dbReference type="PROSITE" id="PS51002"/>
    </source>
</evidence>
<keyword evidence="10" id="KW-1185">Reference proteome</keyword>
<dbReference type="PANTHER" id="PTHR19271:SF16">
    <property type="entry name" value="CYTOCHROME B"/>
    <property type="match status" value="1"/>
</dbReference>
<dbReference type="EC" id="7.1.1.8" evidence="2"/>
<feature type="transmembrane region" description="Helical" evidence="7">
    <location>
        <begin position="411"/>
        <end position="436"/>
    </location>
</feature>
<feature type="transmembrane region" description="Helical" evidence="7">
    <location>
        <begin position="247"/>
        <end position="266"/>
    </location>
</feature>
<keyword evidence="7" id="KW-1133">Transmembrane helix</keyword>
<dbReference type="RefSeq" id="WP_344439308.1">
    <property type="nucleotide sequence ID" value="NZ_BAAALF010000008.1"/>
</dbReference>
<protein>
    <recommendedName>
        <fullName evidence="3">Cytochrome bc1 complex cytochrome b subunit</fullName>
        <ecNumber evidence="2">7.1.1.8</ecNumber>
    </recommendedName>
    <alternativeName>
        <fullName evidence="5">Cytochrome bc1 reductase complex subunit QcrB</fullName>
    </alternativeName>
</protein>
<feature type="transmembrane region" description="Helical" evidence="7">
    <location>
        <begin position="365"/>
        <end position="385"/>
    </location>
</feature>
<dbReference type="Proteomes" id="UP001500037">
    <property type="component" value="Unassembled WGS sequence"/>
</dbReference>
<feature type="domain" description="Cytochrome b/b6 N-terminal region profile" evidence="8">
    <location>
        <begin position="46"/>
        <end position="272"/>
    </location>
</feature>
<sequence length="546" mass="61258">MRRTRDERLERHREERARGRRDPREPAGVATEGAGRQRAGERVERAALALDGRLPFLDAAKGQLRKVFPDHWSFLLGELALYSFVLLLLTGVYLTFFFKPTMAEVVYAGSYAPLRGLRMTEAYASTLAISFDVRGGLLIRQIHHWAALVFLSSIGAHLLRIFFTGAFRRPREVNWLIGLTLFQLALVEGFAGYSLPDDLLSGTGLRTAQGFMLAVPLVGSYLSFFAFGGQWPGTDIVPRLYTTHILLLPGLLLALVTAHLILVYYLKHTQWAGPGRTARNVVGKPLFPHFLTQTIGLLAMVCGLIAVLAATAQINPIWKYGPYRPDQASTDAQPDWYMGFLEGALRLMPGAETRLWGHTVSWNPLIPAVLFPLVLFMLLYAYPFAERWITRESGEQHLCDRPRDRPTRTGIGVAGLTGYAVLLLAGGQDVLALVFGVSVNALDWTLRVALFVAPVLAFWLTRWLCLALQARDRDRLRAGRQPTGFVRQSLSGGFEAEHEKVTDHQLYALTLHQRPTPLTAADASRRQRVRTALSNWYYRDRVRDRV</sequence>
<gene>
    <name evidence="9" type="ORF">GCM10009665_08460</name>
</gene>
<dbReference type="PROSITE" id="PS51002">
    <property type="entry name" value="CYTB_NTER"/>
    <property type="match status" value="1"/>
</dbReference>
<dbReference type="InterPro" id="IPR005797">
    <property type="entry name" value="Cyt_b/b6_N"/>
</dbReference>
<keyword evidence="7" id="KW-0812">Transmembrane</keyword>
<feature type="transmembrane region" description="Helical" evidence="7">
    <location>
        <begin position="286"/>
        <end position="310"/>
    </location>
</feature>
<dbReference type="InterPro" id="IPR027387">
    <property type="entry name" value="Cytb/b6-like_sf"/>
</dbReference>
<feature type="region of interest" description="Disordered" evidence="6">
    <location>
        <begin position="1"/>
        <end position="39"/>
    </location>
</feature>
<evidence type="ECO:0000256" key="3">
    <source>
        <dbReference type="ARBA" id="ARBA00016116"/>
    </source>
</evidence>
<feature type="transmembrane region" description="Helical" evidence="7">
    <location>
        <begin position="207"/>
        <end position="227"/>
    </location>
</feature>
<organism evidence="9 10">
    <name type="scientific">Kitasatospora nipponensis</name>
    <dbReference type="NCBI Taxonomy" id="258049"/>
    <lineage>
        <taxon>Bacteria</taxon>
        <taxon>Bacillati</taxon>
        <taxon>Actinomycetota</taxon>
        <taxon>Actinomycetes</taxon>
        <taxon>Kitasatosporales</taxon>
        <taxon>Streptomycetaceae</taxon>
        <taxon>Kitasatospora</taxon>
    </lineage>
</organism>
<name>A0ABP4GG56_9ACTN</name>
<dbReference type="SUPFAM" id="SSF81342">
    <property type="entry name" value="Transmembrane di-heme cytochromes"/>
    <property type="match status" value="1"/>
</dbReference>
<feature type="transmembrane region" description="Helical" evidence="7">
    <location>
        <begin position="145"/>
        <end position="163"/>
    </location>
</feature>
<evidence type="ECO:0000256" key="1">
    <source>
        <dbReference type="ARBA" id="ARBA00001971"/>
    </source>
</evidence>
<feature type="transmembrane region" description="Helical" evidence="7">
    <location>
        <begin position="448"/>
        <end position="468"/>
    </location>
</feature>
<evidence type="ECO:0000256" key="7">
    <source>
        <dbReference type="SAM" id="Phobius"/>
    </source>
</evidence>
<accession>A0ABP4GG56</accession>
<evidence type="ECO:0000256" key="6">
    <source>
        <dbReference type="SAM" id="MobiDB-lite"/>
    </source>
</evidence>
<evidence type="ECO:0000313" key="9">
    <source>
        <dbReference type="EMBL" id="GAA1220666.1"/>
    </source>
</evidence>
<proteinExistence type="predicted"/>
<feature type="transmembrane region" description="Helical" evidence="7">
    <location>
        <begin position="74"/>
        <end position="96"/>
    </location>
</feature>
<keyword evidence="7" id="KW-0472">Membrane</keyword>
<evidence type="ECO:0000256" key="2">
    <source>
        <dbReference type="ARBA" id="ARBA00012951"/>
    </source>
</evidence>
<comment type="caution">
    <text evidence="9">The sequence shown here is derived from an EMBL/GenBank/DDBJ whole genome shotgun (WGS) entry which is preliminary data.</text>
</comment>
<feature type="compositionally biased region" description="Basic and acidic residues" evidence="6">
    <location>
        <begin position="1"/>
        <end position="25"/>
    </location>
</feature>